<evidence type="ECO:0000256" key="1">
    <source>
        <dbReference type="SAM" id="MobiDB-lite"/>
    </source>
</evidence>
<comment type="caution">
    <text evidence="2">The sequence shown here is derived from an EMBL/GenBank/DDBJ whole genome shotgun (WGS) entry which is preliminary data.</text>
</comment>
<evidence type="ECO:0000313" key="3">
    <source>
        <dbReference type="Proteomes" id="UP000011991"/>
    </source>
</evidence>
<dbReference type="Proteomes" id="UP000011991">
    <property type="component" value="Unassembled WGS sequence"/>
</dbReference>
<protein>
    <submittedName>
        <fullName evidence="2">Uncharacterized protein</fullName>
    </submittedName>
</protein>
<organism evidence="2 3">
    <name type="scientific">Rhodopirellula maiorica SM1</name>
    <dbReference type="NCBI Taxonomy" id="1265738"/>
    <lineage>
        <taxon>Bacteria</taxon>
        <taxon>Pseudomonadati</taxon>
        <taxon>Planctomycetota</taxon>
        <taxon>Planctomycetia</taxon>
        <taxon>Pirellulales</taxon>
        <taxon>Pirellulaceae</taxon>
        <taxon>Novipirellula</taxon>
    </lineage>
</organism>
<sequence>MSGCSEQGNTTTADRDELSSYLEEHPELVEEARELEKQWEPGYVEPDGEAEEE</sequence>
<proteinExistence type="predicted"/>
<dbReference type="AlphaFoldDB" id="M5RDA8"/>
<feature type="compositionally biased region" description="Basic and acidic residues" evidence="1">
    <location>
        <begin position="13"/>
        <end position="39"/>
    </location>
</feature>
<evidence type="ECO:0000313" key="2">
    <source>
        <dbReference type="EMBL" id="EMI17473.1"/>
    </source>
</evidence>
<reference evidence="2 3" key="1">
    <citation type="journal article" date="2013" name="Mar. Genomics">
        <title>Expression of sulfatases in Rhodopirellula baltica and the diversity of sulfatases in the genus Rhodopirellula.</title>
        <authorList>
            <person name="Wegner C.E."/>
            <person name="Richter-Heitmann T."/>
            <person name="Klindworth A."/>
            <person name="Klockow C."/>
            <person name="Richter M."/>
            <person name="Achstetter T."/>
            <person name="Glockner F.O."/>
            <person name="Harder J."/>
        </authorList>
    </citation>
    <scope>NUCLEOTIDE SEQUENCE [LARGE SCALE GENOMIC DNA]</scope>
    <source>
        <strain evidence="2 3">SM1</strain>
    </source>
</reference>
<feature type="region of interest" description="Disordered" evidence="1">
    <location>
        <begin position="1"/>
        <end position="53"/>
    </location>
</feature>
<keyword evidence="3" id="KW-1185">Reference proteome</keyword>
<dbReference type="PATRIC" id="fig|1265738.3.peg.5601"/>
<dbReference type="EMBL" id="ANOG01000795">
    <property type="protein sequence ID" value="EMI17473.1"/>
    <property type="molecule type" value="Genomic_DNA"/>
</dbReference>
<feature type="compositionally biased region" description="Polar residues" evidence="1">
    <location>
        <begin position="1"/>
        <end position="12"/>
    </location>
</feature>
<accession>M5RDA8</accession>
<name>M5RDA8_9BACT</name>
<gene>
    <name evidence="2" type="ORF">RMSM_05599</name>
</gene>
<dbReference type="RefSeq" id="WP_008703643.1">
    <property type="nucleotide sequence ID" value="NZ_ANOG01000795.1"/>
</dbReference>